<evidence type="ECO:0000313" key="3">
    <source>
        <dbReference type="EMBL" id="KAF0701241.1"/>
    </source>
</evidence>
<keyword evidence="12" id="KW-1185">Reference proteome</keyword>
<dbReference type="PANTHER" id="PTHR19303">
    <property type="entry name" value="TRANSPOSON"/>
    <property type="match status" value="1"/>
</dbReference>
<dbReference type="GO" id="GO:0005634">
    <property type="term" value="C:nucleus"/>
    <property type="evidence" value="ECO:0007669"/>
    <property type="project" value="TreeGrafter"/>
</dbReference>
<evidence type="ECO:0000313" key="12">
    <source>
        <dbReference type="Proteomes" id="UP000332933"/>
    </source>
</evidence>
<dbReference type="PANTHER" id="PTHR19303:SF57">
    <property type="entry name" value="HTH CENPB-TYPE DOMAIN-CONTAINING PROTEIN"/>
    <property type="match status" value="1"/>
</dbReference>
<evidence type="ECO:0000313" key="6">
    <source>
        <dbReference type="EMBL" id="KAF0713033.1"/>
    </source>
</evidence>
<evidence type="ECO:0000313" key="4">
    <source>
        <dbReference type="EMBL" id="KAF0701572.1"/>
    </source>
</evidence>
<evidence type="ECO:0000313" key="8">
    <source>
        <dbReference type="EMBL" id="VFT82497.1"/>
    </source>
</evidence>
<dbReference type="EMBL" id="VJMH01001136">
    <property type="protein sequence ID" value="KAF0713033.1"/>
    <property type="molecule type" value="Genomic_DNA"/>
</dbReference>
<dbReference type="Pfam" id="PF03184">
    <property type="entry name" value="DDE_1"/>
    <property type="match status" value="1"/>
</dbReference>
<protein>
    <submittedName>
        <fullName evidence="11">Aste57867_17136 protein</fullName>
    </submittedName>
    <submittedName>
        <fullName evidence="7">Aste57867_4553 protein</fullName>
    </submittedName>
    <submittedName>
        <fullName evidence="8">Aste57867_5445 protein</fullName>
    </submittedName>
    <submittedName>
        <fullName evidence="9">Aste57867_7993 protein</fullName>
    </submittedName>
    <submittedName>
        <fullName evidence="10">Aste57867_8235 protein</fullName>
    </submittedName>
</protein>
<dbReference type="InterPro" id="IPR004875">
    <property type="entry name" value="DDE_SF_endonuclease_dom"/>
</dbReference>
<dbReference type="Gene3D" id="3.30.420.10">
    <property type="entry name" value="Ribonuclease H-like superfamily/Ribonuclease H"/>
    <property type="match status" value="1"/>
</dbReference>
<evidence type="ECO:0000313" key="9">
    <source>
        <dbReference type="EMBL" id="VFT84886.1"/>
    </source>
</evidence>
<name>A0A485KGV7_9STRA</name>
<evidence type="ECO:0000313" key="2">
    <source>
        <dbReference type="EMBL" id="KAF0691688.1"/>
    </source>
</evidence>
<gene>
    <name evidence="7" type="primary">Aste57867_4553</name>
    <name evidence="11" type="synonym">Aste57867_17136</name>
    <name evidence="8" type="synonym">Aste57867_5445</name>
    <name evidence="9" type="synonym">Aste57867_7993</name>
    <name evidence="10" type="synonym">Aste57867_8235</name>
    <name evidence="6" type="ORF">As57867_004540</name>
    <name evidence="5" type="ORF">As57867_005432</name>
    <name evidence="4" type="ORF">As57867_007963</name>
    <name evidence="3" type="ORF">As57867_008204</name>
    <name evidence="2" type="ORF">As57867_017077</name>
    <name evidence="11" type="ORF">ASTE57867_17136</name>
    <name evidence="7" type="ORF">ASTE57867_4553</name>
    <name evidence="8" type="ORF">ASTE57867_5445</name>
    <name evidence="9" type="ORF">ASTE57867_7993</name>
    <name evidence="10" type="ORF">ASTE57867_8235</name>
</gene>
<accession>A0A485KGV7</accession>
<dbReference type="EMBL" id="VJMH01005014">
    <property type="protein sequence ID" value="KAF0701572.1"/>
    <property type="molecule type" value="Genomic_DNA"/>
</dbReference>
<dbReference type="OrthoDB" id="129077at2759"/>
<sequence>MHSNWSNLKPMHVQILNMPTPILAQRVQRRYTIDTRIKLLVAYEGSTLSANAICALEGIPRSTWQTWHNKKEQYMSTQRNKRLPSLGGQGRPVSMKFACELLAFMRSVRKEGHHLTTAHMVTWIKTNQQSWVEAYLKGKEDSGTGYTALLGMCHRFAHRHGFAQRVPCYSKLKRAELNDLQSTFAAAFWTKYGHLPLRDIVNVDETAVYYDMPPRRIWCPIGEDASSDTSEKHSHRLTAVLGVCADGTKLPILFIVRGKPGGPVETEELPTYPAGHIYAVQETAWMDEDIWIFYLKELLKFELGGPTALLVDNLAAHASLKSRRTVDEDLYSFLAPLPPNTTSVCQPLDVGVMGPLKAKLCAKWLLETPVVTPAEKRLKMIERTISAWDEISESAVMKSFVKALPRL</sequence>
<dbReference type="EMBL" id="CAADRA010001136">
    <property type="protein sequence ID" value="VFT81659.1"/>
    <property type="molecule type" value="Genomic_DNA"/>
</dbReference>
<evidence type="ECO:0000313" key="7">
    <source>
        <dbReference type="EMBL" id="VFT81659.1"/>
    </source>
</evidence>
<dbReference type="InterPro" id="IPR050863">
    <property type="entry name" value="CenT-Element_Derived"/>
</dbReference>
<evidence type="ECO:0000313" key="5">
    <source>
        <dbReference type="EMBL" id="KAF0710905.1"/>
    </source>
</evidence>
<dbReference type="Proteomes" id="UP000332933">
    <property type="component" value="Unassembled WGS sequence"/>
</dbReference>
<dbReference type="EMBL" id="VJMH01001838">
    <property type="protein sequence ID" value="KAF0710905.1"/>
    <property type="molecule type" value="Genomic_DNA"/>
</dbReference>
<dbReference type="EMBL" id="VJMH01006039">
    <property type="protein sequence ID" value="KAF0691688.1"/>
    <property type="molecule type" value="Genomic_DNA"/>
</dbReference>
<dbReference type="EMBL" id="CAADRA010005035">
    <property type="protein sequence ID" value="VFT84886.1"/>
    <property type="molecule type" value="Genomic_DNA"/>
</dbReference>
<reference evidence="7 12" key="1">
    <citation type="submission" date="2019-03" db="EMBL/GenBank/DDBJ databases">
        <authorList>
            <person name="Gaulin E."/>
            <person name="Dumas B."/>
        </authorList>
    </citation>
    <scope>NUCLEOTIDE SEQUENCE [LARGE SCALE GENOMIC DNA]</scope>
    <source>
        <strain evidence="7">CBS 568.67</strain>
    </source>
</reference>
<dbReference type="AlphaFoldDB" id="A0A485KGV7"/>
<dbReference type="EMBL" id="CAADRA010001839">
    <property type="protein sequence ID" value="VFT82497.1"/>
    <property type="molecule type" value="Genomic_DNA"/>
</dbReference>
<dbReference type="EMBL" id="CAADRA010005116">
    <property type="protein sequence ID" value="VFT85122.1"/>
    <property type="molecule type" value="Genomic_DNA"/>
</dbReference>
<dbReference type="EMBL" id="VJMH01005095">
    <property type="protein sequence ID" value="KAF0701241.1"/>
    <property type="molecule type" value="Genomic_DNA"/>
</dbReference>
<evidence type="ECO:0000259" key="1">
    <source>
        <dbReference type="Pfam" id="PF03184"/>
    </source>
</evidence>
<proteinExistence type="predicted"/>
<dbReference type="GO" id="GO:0003677">
    <property type="term" value="F:DNA binding"/>
    <property type="evidence" value="ECO:0007669"/>
    <property type="project" value="TreeGrafter"/>
</dbReference>
<evidence type="ECO:0000313" key="11">
    <source>
        <dbReference type="EMBL" id="VFT93894.1"/>
    </source>
</evidence>
<evidence type="ECO:0000313" key="10">
    <source>
        <dbReference type="EMBL" id="VFT85122.1"/>
    </source>
</evidence>
<dbReference type="EMBL" id="CAADRA010006060">
    <property type="protein sequence ID" value="VFT93894.1"/>
    <property type="molecule type" value="Genomic_DNA"/>
</dbReference>
<dbReference type="InterPro" id="IPR036397">
    <property type="entry name" value="RNaseH_sf"/>
</dbReference>
<reference evidence="2" key="2">
    <citation type="submission" date="2019-06" db="EMBL/GenBank/DDBJ databases">
        <title>Genomics analysis of Aphanomyces spp. identifies a new class of oomycete effector associated with host adaptation.</title>
        <authorList>
            <person name="Gaulin E."/>
        </authorList>
    </citation>
    <scope>NUCLEOTIDE SEQUENCE</scope>
    <source>
        <strain evidence="2">CBS 578.67</strain>
    </source>
</reference>
<feature type="domain" description="DDE-1" evidence="1">
    <location>
        <begin position="235"/>
        <end position="400"/>
    </location>
</feature>
<organism evidence="7 12">
    <name type="scientific">Aphanomyces stellatus</name>
    <dbReference type="NCBI Taxonomy" id="120398"/>
    <lineage>
        <taxon>Eukaryota</taxon>
        <taxon>Sar</taxon>
        <taxon>Stramenopiles</taxon>
        <taxon>Oomycota</taxon>
        <taxon>Saprolegniomycetes</taxon>
        <taxon>Saprolegniales</taxon>
        <taxon>Verrucalvaceae</taxon>
        <taxon>Aphanomyces</taxon>
    </lineage>
</organism>